<evidence type="ECO:0000313" key="2">
    <source>
        <dbReference type="EMBL" id="AKT43137.1"/>
    </source>
</evidence>
<dbReference type="Pfam" id="PF07238">
    <property type="entry name" value="PilZ"/>
    <property type="match status" value="1"/>
</dbReference>
<dbReference type="Proteomes" id="UP000067626">
    <property type="component" value="Chromosome"/>
</dbReference>
<accession>A0A0K1ER65</accession>
<dbReference type="EMBL" id="CP012159">
    <property type="protein sequence ID" value="AKT43137.1"/>
    <property type="molecule type" value="Genomic_DNA"/>
</dbReference>
<dbReference type="InterPro" id="IPR009875">
    <property type="entry name" value="PilZ_domain"/>
</dbReference>
<dbReference type="OrthoDB" id="5515787at2"/>
<dbReference type="SUPFAM" id="SSF141371">
    <property type="entry name" value="PilZ domain-like"/>
    <property type="match status" value="1"/>
</dbReference>
<sequence length="100" mass="11130">MRDHRQHPRKFVQSTVAFETAEGARIEATCRDISLGGMFIETTTPTRFASKLTLYMPLPGLPNTVIHATVRWTKPDGMGVQFGVMGARETHALMKLVSDL</sequence>
<proteinExistence type="predicted"/>
<name>A0A0K1ER65_CHOCO</name>
<dbReference type="KEGG" id="ccro:CMC5_073650"/>
<evidence type="ECO:0000313" key="3">
    <source>
        <dbReference type="Proteomes" id="UP000067626"/>
    </source>
</evidence>
<gene>
    <name evidence="2" type="ORF">CMC5_073650</name>
</gene>
<protein>
    <recommendedName>
        <fullName evidence="1">PilZ domain-containing protein</fullName>
    </recommendedName>
</protein>
<reference evidence="2 3" key="1">
    <citation type="submission" date="2015-07" db="EMBL/GenBank/DDBJ databases">
        <title>Genome analysis of myxobacterium Chondromyces crocatus Cm c5 reveals a high potential for natural compound synthesis and the genetic basis for the loss of fruiting body formation.</title>
        <authorList>
            <person name="Zaburannyi N."/>
            <person name="Bunk B."/>
            <person name="Maier J."/>
            <person name="Overmann J."/>
            <person name="Mueller R."/>
        </authorList>
    </citation>
    <scope>NUCLEOTIDE SEQUENCE [LARGE SCALE GENOMIC DNA]</scope>
    <source>
        <strain evidence="2 3">Cm c5</strain>
    </source>
</reference>
<dbReference type="AlphaFoldDB" id="A0A0K1ER65"/>
<evidence type="ECO:0000259" key="1">
    <source>
        <dbReference type="Pfam" id="PF07238"/>
    </source>
</evidence>
<dbReference type="GO" id="GO:0035438">
    <property type="term" value="F:cyclic-di-GMP binding"/>
    <property type="evidence" value="ECO:0007669"/>
    <property type="project" value="InterPro"/>
</dbReference>
<dbReference type="Gene3D" id="2.40.10.220">
    <property type="entry name" value="predicted glycosyltransferase like domains"/>
    <property type="match status" value="1"/>
</dbReference>
<keyword evidence="3" id="KW-1185">Reference proteome</keyword>
<organism evidence="2 3">
    <name type="scientific">Chondromyces crocatus</name>
    <dbReference type="NCBI Taxonomy" id="52"/>
    <lineage>
        <taxon>Bacteria</taxon>
        <taxon>Pseudomonadati</taxon>
        <taxon>Myxococcota</taxon>
        <taxon>Polyangia</taxon>
        <taxon>Polyangiales</taxon>
        <taxon>Polyangiaceae</taxon>
        <taxon>Chondromyces</taxon>
    </lineage>
</organism>
<dbReference type="RefSeq" id="WP_050434659.1">
    <property type="nucleotide sequence ID" value="NZ_CP012159.1"/>
</dbReference>
<feature type="domain" description="PilZ" evidence="1">
    <location>
        <begin position="4"/>
        <end position="93"/>
    </location>
</feature>